<dbReference type="GO" id="GO:0005524">
    <property type="term" value="F:ATP binding"/>
    <property type="evidence" value="ECO:0007669"/>
    <property type="project" value="UniProtKB-UniRule"/>
</dbReference>
<dbReference type="Pfam" id="PF00122">
    <property type="entry name" value="E1-E2_ATPase"/>
    <property type="match status" value="1"/>
</dbReference>
<evidence type="ECO:0000259" key="15">
    <source>
        <dbReference type="Pfam" id="PF12409"/>
    </source>
</evidence>
<dbReference type="InterPro" id="IPR059000">
    <property type="entry name" value="ATPase_P-type_domA"/>
</dbReference>
<feature type="transmembrane region" description="Helical" evidence="12">
    <location>
        <begin position="215"/>
        <end position="232"/>
    </location>
</feature>
<dbReference type="SUPFAM" id="SSF56784">
    <property type="entry name" value="HAD-like"/>
    <property type="match status" value="1"/>
</dbReference>
<dbReference type="SFLD" id="SFLDG00002">
    <property type="entry name" value="C1.7:_P-type_atpase_like"/>
    <property type="match status" value="1"/>
</dbReference>
<feature type="transmembrane region" description="Helical" evidence="12">
    <location>
        <begin position="427"/>
        <end position="450"/>
    </location>
</feature>
<feature type="region of interest" description="Disordered" evidence="13">
    <location>
        <begin position="543"/>
        <end position="580"/>
    </location>
</feature>
<dbReference type="InterPro" id="IPR023298">
    <property type="entry name" value="ATPase_P-typ_TM_dom_sf"/>
</dbReference>
<accession>A0A0D2LJZ3</accession>
<sequence>MKKENKAGNRQELLAVEGLTLSPTRVAALVVLSVFSGGGLLLALLWLPRLRHSLLYQRCPCLERAPFVRFQLRDGRFGVVRVQQAAVGGPDVAAPPLRVAAFQHARYVLTPAPGGGAGERAEFVRVPRVAPEVAARLPAVAAALRAHPCSLPPLVHANAPARDAVAARYGPNLMVVPVPPLWRLLARSLLHPFCLFQYASCVIWCWQGYYSYTAIVFFITVATFTATSVSDWRTARRMAGMALYSCPVDVILHGAVTTIDSSALVPGDLVLVRRGRLPADMLLLQGEVVVDEAKLTGESLAVRKVPYSYCPAPCRPQVAAAGRSLKDGPGGGGGNSSPAAADAAEARAATEAEVQAAAAAALRLLDDQPQAVLSGDTEVQVTLAAPGRAARTPVAVVLNSGFASAKGGMLRGMLHPTKHKLRFTQDALWFILMMLIIGMCFYVWSIVLLVRMGATPGMIALKYLDLITVAVPPALVACLAIATAAAVARLWRGGVSVSSSGHINLAGLVDTVAFDKTGTLTESGLELRELRLATDGRFHTVTLSRGSAPATPAPPPAAEEGGGSGACEEGGAPRADGGGTGLSVDVPRAVRVLLAACHGLAVVDGALAGDQLEIKLFEASGWSCLGEQSEAAGQIGVGAAARDRRPGEGLEGAAAAGGAGEGAGGGMVVVSPCGERCRVVRRFDFTSARQRSSVVVTHGDGSLAVYAKGSPEVVRDLCVSGVPEDFDAQLQAATQAGLRAIALAHRALPPGTAPSEVANADEAILERGLCFAGFALLENPLKPDTADAIAQLKRARMQVLMASGDHVLTAVKVAQQCGILDLDRPAAVITAAPPSAGGGLECAFVGADEARAPAALRDAVRGVAEGALQCAITGAALRALHQAAALQTARAAKPDALPGLRDGTEHDEFGDADGPSSPTAAAAIIVKREMLPATVTKYGSKASSPADHETGSWLQVVLSTCSVYARMTPGDKALLMELLGPGEQGGGGDDGAAALPGLGRTVAFCGDGANDTGALRASLVGLSLCQAEASIAAPLTSRAATVQAMVAVIAEGRCSLAAAYAIFRFIMSYALIQVFGICLVYMYGITIGNYQYLIQDLFFATVLAGFMSATPPCRRLSAQRPPPCLMSAAVILPVAAHCVTIGVFQVAALLMLGREPWYTRFDTTEVGVLTESMAPENTVVFNMNIAQIWISCLALNIGRPFRAPIWRNRPLVAVLVIQLALILYCVFSPVDYLGSSKDPIMDEFAQLVGLPMSFQGKLFALIAGNAAASYLTQILVRKALAAVPRLLAWRLLRGDIHGTGTAT</sequence>
<feature type="transmembrane region" description="Helical" evidence="12">
    <location>
        <begin position="1062"/>
        <end position="1084"/>
    </location>
</feature>
<dbReference type="Proteomes" id="UP000054498">
    <property type="component" value="Unassembled WGS sequence"/>
</dbReference>
<dbReference type="Gene3D" id="1.20.1110.10">
    <property type="entry name" value="Calcium-transporting ATPase, transmembrane domain"/>
    <property type="match status" value="1"/>
</dbReference>
<feature type="domain" description="P5B-type ATPase N-terminal" evidence="15">
    <location>
        <begin position="14"/>
        <end position="87"/>
    </location>
</feature>
<dbReference type="PRINTS" id="PR00119">
    <property type="entry name" value="CATATPASE"/>
</dbReference>
<keyword evidence="10 12" id="KW-0472">Membrane</keyword>
<feature type="transmembrane region" description="Helical" evidence="12">
    <location>
        <begin position="1179"/>
        <end position="1198"/>
    </location>
</feature>
<dbReference type="GeneID" id="25730330"/>
<dbReference type="GO" id="GO:0140358">
    <property type="term" value="F:P-type transmembrane transporter activity"/>
    <property type="evidence" value="ECO:0007669"/>
    <property type="project" value="InterPro"/>
</dbReference>
<dbReference type="InterPro" id="IPR023214">
    <property type="entry name" value="HAD_sf"/>
</dbReference>
<dbReference type="InterPro" id="IPR023299">
    <property type="entry name" value="ATPase_P-typ_cyto_dom_N"/>
</dbReference>
<keyword evidence="5 12" id="KW-0547">Nucleotide-binding</keyword>
<dbReference type="Gene3D" id="3.40.1110.10">
    <property type="entry name" value="Calcium-transporting ATPase, cytoplasmic domain N"/>
    <property type="match status" value="2"/>
</dbReference>
<dbReference type="InterPro" id="IPR036412">
    <property type="entry name" value="HAD-like_sf"/>
</dbReference>
<evidence type="ECO:0000256" key="1">
    <source>
        <dbReference type="ARBA" id="ARBA00004141"/>
    </source>
</evidence>
<dbReference type="SUPFAM" id="SSF81665">
    <property type="entry name" value="Calcium ATPase, transmembrane domain M"/>
    <property type="match status" value="1"/>
</dbReference>
<feature type="transmembrane region" description="Helical" evidence="12">
    <location>
        <begin position="1130"/>
        <end position="1152"/>
    </location>
</feature>
<evidence type="ECO:0000256" key="5">
    <source>
        <dbReference type="ARBA" id="ARBA00022741"/>
    </source>
</evidence>
<evidence type="ECO:0000256" key="10">
    <source>
        <dbReference type="ARBA" id="ARBA00023136"/>
    </source>
</evidence>
<keyword evidence="6 12" id="KW-0067">ATP-binding</keyword>
<dbReference type="InterPro" id="IPR044492">
    <property type="entry name" value="P_typ_ATPase_HD_dom"/>
</dbReference>
<feature type="region of interest" description="Disordered" evidence="13">
    <location>
        <begin position="895"/>
        <end position="916"/>
    </location>
</feature>
<dbReference type="EC" id="7.2.2.-" evidence="12"/>
<evidence type="ECO:0000256" key="7">
    <source>
        <dbReference type="ARBA" id="ARBA00022842"/>
    </source>
</evidence>
<dbReference type="InterPro" id="IPR047819">
    <property type="entry name" value="P5A-ATPase_N"/>
</dbReference>
<reference evidence="16 17" key="1">
    <citation type="journal article" date="2013" name="BMC Genomics">
        <title>Reconstruction of the lipid metabolism for the microalga Monoraphidium neglectum from its genome sequence reveals characteristics suitable for biofuel production.</title>
        <authorList>
            <person name="Bogen C."/>
            <person name="Al-Dilaimi A."/>
            <person name="Albersmeier A."/>
            <person name="Wichmann J."/>
            <person name="Grundmann M."/>
            <person name="Rupp O."/>
            <person name="Lauersen K.J."/>
            <person name="Blifernez-Klassen O."/>
            <person name="Kalinowski J."/>
            <person name="Goesmann A."/>
            <person name="Mussgnug J.H."/>
            <person name="Kruse O."/>
        </authorList>
    </citation>
    <scope>NUCLEOTIDE SEQUENCE [LARGE SCALE GENOMIC DNA]</scope>
    <source>
        <strain evidence="16 17">SAG 48.87</strain>
    </source>
</reference>
<feature type="transmembrane region" description="Helical" evidence="12">
    <location>
        <begin position="1210"/>
        <end position="1230"/>
    </location>
</feature>
<dbReference type="STRING" id="145388.A0A0D2LJZ3"/>
<name>A0A0D2LJZ3_9CHLO</name>
<feature type="compositionally biased region" description="Low complexity" evidence="13">
    <location>
        <begin position="566"/>
        <end position="575"/>
    </location>
</feature>
<gene>
    <name evidence="16" type="ORF">MNEG_1292</name>
</gene>
<keyword evidence="4 12" id="KW-0479">Metal-binding</keyword>
<dbReference type="InterPro" id="IPR018303">
    <property type="entry name" value="ATPase_P-typ_P_site"/>
</dbReference>
<dbReference type="InterPro" id="IPR006544">
    <property type="entry name" value="P-type_TPase_V"/>
</dbReference>
<feature type="region of interest" description="Disordered" evidence="13">
    <location>
        <begin position="321"/>
        <end position="345"/>
    </location>
</feature>
<dbReference type="RefSeq" id="XP_013905678.1">
    <property type="nucleotide sequence ID" value="XM_014050224.1"/>
</dbReference>
<feature type="domain" description="P-type ATPase A" evidence="14">
    <location>
        <begin position="248"/>
        <end position="304"/>
    </location>
</feature>
<keyword evidence="9 12" id="KW-1133">Transmembrane helix</keyword>
<dbReference type="EMBL" id="KK100345">
    <property type="protein sequence ID" value="KIZ06659.1"/>
    <property type="molecule type" value="Genomic_DNA"/>
</dbReference>
<dbReference type="Gene3D" id="2.70.150.10">
    <property type="entry name" value="Calcium-transporting ATPase, cytoplasmic transduction domain A"/>
    <property type="match status" value="2"/>
</dbReference>
<evidence type="ECO:0000256" key="9">
    <source>
        <dbReference type="ARBA" id="ARBA00022989"/>
    </source>
</evidence>
<comment type="subcellular location">
    <subcellularLocation>
        <location evidence="1 12">Membrane</location>
        <topology evidence="1 12">Multi-pass membrane protein</topology>
    </subcellularLocation>
</comment>
<feature type="transmembrane region" description="Helical" evidence="12">
    <location>
        <begin position="470"/>
        <end position="491"/>
    </location>
</feature>
<dbReference type="OrthoDB" id="48943at2759"/>
<dbReference type="GO" id="GO:0046872">
    <property type="term" value="F:metal ion binding"/>
    <property type="evidence" value="ECO:0007669"/>
    <property type="project" value="UniProtKB-UniRule"/>
</dbReference>
<keyword evidence="17" id="KW-1185">Reference proteome</keyword>
<dbReference type="InterPro" id="IPR008250">
    <property type="entry name" value="ATPase_P-typ_transduc_dom_A_sf"/>
</dbReference>
<organism evidence="16 17">
    <name type="scientific">Monoraphidium neglectum</name>
    <dbReference type="NCBI Taxonomy" id="145388"/>
    <lineage>
        <taxon>Eukaryota</taxon>
        <taxon>Viridiplantae</taxon>
        <taxon>Chlorophyta</taxon>
        <taxon>core chlorophytes</taxon>
        <taxon>Chlorophyceae</taxon>
        <taxon>CS clade</taxon>
        <taxon>Sphaeropleales</taxon>
        <taxon>Selenastraceae</taxon>
        <taxon>Monoraphidium</taxon>
    </lineage>
</organism>
<evidence type="ECO:0000256" key="3">
    <source>
        <dbReference type="ARBA" id="ARBA00022692"/>
    </source>
</evidence>
<dbReference type="SFLD" id="SFLDS00003">
    <property type="entry name" value="Haloacid_Dehalogenase"/>
    <property type="match status" value="1"/>
</dbReference>
<dbReference type="PANTHER" id="PTHR45630:SF8">
    <property type="entry name" value="CATION-TRANSPORTING ATPASE"/>
    <property type="match status" value="1"/>
</dbReference>
<evidence type="ECO:0000313" key="17">
    <source>
        <dbReference type="Proteomes" id="UP000054498"/>
    </source>
</evidence>
<proteinExistence type="inferred from homology"/>
<dbReference type="GO" id="GO:0016020">
    <property type="term" value="C:membrane"/>
    <property type="evidence" value="ECO:0007669"/>
    <property type="project" value="UniProtKB-SubCell"/>
</dbReference>
<evidence type="ECO:0000256" key="4">
    <source>
        <dbReference type="ARBA" id="ARBA00022723"/>
    </source>
</evidence>
<evidence type="ECO:0000256" key="2">
    <source>
        <dbReference type="ARBA" id="ARBA00022553"/>
    </source>
</evidence>
<dbReference type="Pfam" id="PF13246">
    <property type="entry name" value="Cation_ATPase"/>
    <property type="match status" value="1"/>
</dbReference>
<evidence type="ECO:0000259" key="14">
    <source>
        <dbReference type="Pfam" id="PF00122"/>
    </source>
</evidence>
<dbReference type="GO" id="GO:0019829">
    <property type="term" value="F:ATPase-coupled monoatomic cation transmembrane transporter activity"/>
    <property type="evidence" value="ECO:0007669"/>
    <property type="project" value="UniProtKB-UniRule"/>
</dbReference>
<dbReference type="PROSITE" id="PS00154">
    <property type="entry name" value="ATPASE_E1_E2"/>
    <property type="match status" value="1"/>
</dbReference>
<feature type="transmembrane region" description="Helical" evidence="12">
    <location>
        <begin position="1258"/>
        <end position="1276"/>
    </location>
</feature>
<protein>
    <recommendedName>
        <fullName evidence="12">Cation-transporting ATPase</fullName>
        <ecNumber evidence="12">7.2.2.-</ecNumber>
    </recommendedName>
</protein>
<dbReference type="SUPFAM" id="SSF81653">
    <property type="entry name" value="Calcium ATPase, transduction domain A"/>
    <property type="match status" value="1"/>
</dbReference>
<keyword evidence="8 12" id="KW-1278">Translocase</keyword>
<keyword evidence="7 12" id="KW-0460">Magnesium</keyword>
<comment type="similarity">
    <text evidence="12">Belongs to the cation transport ATPase (P-type) (TC 3.A.3) family. Type V subfamily.</text>
</comment>
<evidence type="ECO:0000313" key="16">
    <source>
        <dbReference type="EMBL" id="KIZ06659.1"/>
    </source>
</evidence>
<keyword evidence="3 12" id="KW-0812">Transmembrane</keyword>
<feature type="transmembrane region" description="Helical" evidence="12">
    <location>
        <begin position="1090"/>
        <end position="1109"/>
    </location>
</feature>
<dbReference type="Pfam" id="PF12409">
    <property type="entry name" value="P5-ATPase"/>
    <property type="match status" value="1"/>
</dbReference>
<evidence type="ECO:0000256" key="11">
    <source>
        <dbReference type="ARBA" id="ARBA00049360"/>
    </source>
</evidence>
<evidence type="ECO:0000256" key="6">
    <source>
        <dbReference type="ARBA" id="ARBA00022840"/>
    </source>
</evidence>
<evidence type="ECO:0000256" key="8">
    <source>
        <dbReference type="ARBA" id="ARBA00022967"/>
    </source>
</evidence>
<comment type="catalytic activity">
    <reaction evidence="11 12">
        <text>ATP + H2O = ADP + phosphate + H(+)</text>
        <dbReference type="Rhea" id="RHEA:13065"/>
        <dbReference type="ChEBI" id="CHEBI:15377"/>
        <dbReference type="ChEBI" id="CHEBI:15378"/>
        <dbReference type="ChEBI" id="CHEBI:30616"/>
        <dbReference type="ChEBI" id="CHEBI:43474"/>
        <dbReference type="ChEBI" id="CHEBI:456216"/>
    </reaction>
</comment>
<keyword evidence="2" id="KW-0597">Phosphoprotein</keyword>
<evidence type="ECO:0000256" key="13">
    <source>
        <dbReference type="SAM" id="MobiDB-lite"/>
    </source>
</evidence>
<dbReference type="SFLD" id="SFLDF00027">
    <property type="entry name" value="p-type_atpase"/>
    <property type="match status" value="1"/>
</dbReference>
<dbReference type="PANTHER" id="PTHR45630">
    <property type="entry name" value="CATION-TRANSPORTING ATPASE-RELATED"/>
    <property type="match status" value="1"/>
</dbReference>
<dbReference type="Gene3D" id="3.40.50.1000">
    <property type="entry name" value="HAD superfamily/HAD-like"/>
    <property type="match status" value="2"/>
</dbReference>
<evidence type="ECO:0000256" key="12">
    <source>
        <dbReference type="RuleBase" id="RU362082"/>
    </source>
</evidence>
<feature type="transmembrane region" description="Helical" evidence="12">
    <location>
        <begin position="26"/>
        <end position="47"/>
    </location>
</feature>
<dbReference type="KEGG" id="mng:MNEG_1292"/>